<dbReference type="InterPro" id="IPR051906">
    <property type="entry name" value="TolC-like"/>
</dbReference>
<evidence type="ECO:0000256" key="1">
    <source>
        <dbReference type="ARBA" id="ARBA00004442"/>
    </source>
</evidence>
<protein>
    <submittedName>
        <fullName evidence="9">Outer membrane channel protein</fullName>
    </submittedName>
</protein>
<dbReference type="PANTHER" id="PTHR30026:SF20">
    <property type="entry name" value="OUTER MEMBRANE PROTEIN TOLC"/>
    <property type="match status" value="1"/>
</dbReference>
<evidence type="ECO:0000256" key="2">
    <source>
        <dbReference type="ARBA" id="ARBA00007613"/>
    </source>
</evidence>
<dbReference type="AlphaFoldDB" id="R8AT30"/>
<dbReference type="OrthoDB" id="9813458at2"/>
<dbReference type="InterPro" id="IPR003423">
    <property type="entry name" value="OMP_efflux"/>
</dbReference>
<dbReference type="NCBIfam" id="NF007002">
    <property type="entry name" value="PRK09465.1"/>
    <property type="match status" value="1"/>
</dbReference>
<keyword evidence="3" id="KW-0813">Transport</keyword>
<proteinExistence type="inferred from homology"/>
<evidence type="ECO:0000256" key="8">
    <source>
        <dbReference type="SAM" id="SignalP"/>
    </source>
</evidence>
<keyword evidence="7" id="KW-0998">Cell outer membrane</keyword>
<keyword evidence="10" id="KW-1185">Reference proteome</keyword>
<dbReference type="InterPro" id="IPR058622">
    <property type="entry name" value="TolC"/>
</dbReference>
<reference evidence="9 10" key="1">
    <citation type="journal article" date="2013" name="Genome Announc.">
        <title>Genome Sequence of Plesiomonas shigelloides Strain 302-73 (Serotype O1).</title>
        <authorList>
            <person name="Pique N."/>
            <person name="Aquilini E."/>
            <person name="Alioto T."/>
            <person name="Minana-Galbis D."/>
            <person name="Tomas J.M."/>
        </authorList>
    </citation>
    <scope>NUCLEOTIDE SEQUENCE [LARGE SCALE GENOMIC DNA]</scope>
    <source>
        <strain evidence="9 10">302-73</strain>
    </source>
</reference>
<dbReference type="EMBL" id="AQQO01000032">
    <property type="protein sequence ID" value="EON89494.1"/>
    <property type="molecule type" value="Genomic_DNA"/>
</dbReference>
<dbReference type="PATRIC" id="fig|1315976.3.peg.942"/>
<gene>
    <name evidence="9" type="primary">tolC</name>
    <name evidence="9" type="ORF">PLESHI_04807</name>
</gene>
<dbReference type="RefSeq" id="WP_010862586.1">
    <property type="nucleotide sequence ID" value="NZ_KB944507.1"/>
</dbReference>
<evidence type="ECO:0000313" key="10">
    <source>
        <dbReference type="Proteomes" id="UP000014012"/>
    </source>
</evidence>
<comment type="similarity">
    <text evidence="2">Belongs to the outer membrane factor (OMF) (TC 1.B.17) family.</text>
</comment>
<keyword evidence="6" id="KW-0472">Membrane</keyword>
<accession>R8AT30</accession>
<keyword evidence="4" id="KW-1134">Transmembrane beta strand</keyword>
<dbReference type="GO" id="GO:0015562">
    <property type="term" value="F:efflux transmembrane transporter activity"/>
    <property type="evidence" value="ECO:0007669"/>
    <property type="project" value="InterPro"/>
</dbReference>
<dbReference type="GO" id="GO:0015288">
    <property type="term" value="F:porin activity"/>
    <property type="evidence" value="ECO:0007669"/>
    <property type="project" value="TreeGrafter"/>
</dbReference>
<evidence type="ECO:0000256" key="4">
    <source>
        <dbReference type="ARBA" id="ARBA00022452"/>
    </source>
</evidence>
<comment type="caution">
    <text evidence="9">The sequence shown here is derived from an EMBL/GenBank/DDBJ whole genome shotgun (WGS) entry which is preliminary data.</text>
</comment>
<comment type="subcellular location">
    <subcellularLocation>
        <location evidence="1">Cell outer membrane</location>
    </subcellularLocation>
</comment>
<evidence type="ECO:0000256" key="5">
    <source>
        <dbReference type="ARBA" id="ARBA00022692"/>
    </source>
</evidence>
<sequence>MKKILPILIGLSIGSISMSSYADSLLDIYQQAKTNDPVLRKAAADRDGVVEQINQARASLLPQLNATGTADYSRSNFNTVNEQNQTAAKLNLTQSLYDRANWVRLTQSEKRASQAEVNYSAAQQNLILRVANAYFGVLRAQDNLTVILAEKKAVFRQLEQTKQRFDVGLVAITDVQDAQAQYDQVRASQITAQNDLDNSLENLREITGNLPSQINILDTKQFSTDMPLKIDQLMKEADAKNLNLMSARLGQELSREGVRLASSGHLPTLGLQGSVGVSDTNVTSGPSLSTNGDSTSVGVVLSIPIYSGGRTSSEVRQAEYGFISSSEALEQAYREIQKNVRAAHNNIVASISSIKANEQAVVSAKSALDATEAGYEVGTRTIVDVLNSTRSLYNTNRQLANARYDYLINTLNLQGAVGVLNENNILVLNKVLNTPSPIIPEESIQ</sequence>
<keyword evidence="5" id="KW-0812">Transmembrane</keyword>
<dbReference type="Proteomes" id="UP000014012">
    <property type="component" value="Unassembled WGS sequence"/>
</dbReference>
<keyword evidence="8" id="KW-0732">Signal</keyword>
<dbReference type="Gene3D" id="1.20.1600.10">
    <property type="entry name" value="Outer membrane efflux proteins (OEP)"/>
    <property type="match status" value="1"/>
</dbReference>
<feature type="signal peptide" evidence="8">
    <location>
        <begin position="1"/>
        <end position="22"/>
    </location>
</feature>
<evidence type="ECO:0000256" key="7">
    <source>
        <dbReference type="ARBA" id="ARBA00023237"/>
    </source>
</evidence>
<organism evidence="9 10">
    <name type="scientific">Plesiomonas shigelloides 302-73</name>
    <dbReference type="NCBI Taxonomy" id="1315976"/>
    <lineage>
        <taxon>Bacteria</taxon>
        <taxon>Pseudomonadati</taxon>
        <taxon>Pseudomonadota</taxon>
        <taxon>Gammaproteobacteria</taxon>
        <taxon>Enterobacterales</taxon>
        <taxon>Enterobacteriaceae</taxon>
        <taxon>Plesiomonas</taxon>
    </lineage>
</organism>
<name>R8AT30_PLESH</name>
<evidence type="ECO:0000256" key="3">
    <source>
        <dbReference type="ARBA" id="ARBA00022448"/>
    </source>
</evidence>
<dbReference type="STRING" id="703.SAMEA2665130_00422"/>
<dbReference type="NCBIfam" id="TIGR01844">
    <property type="entry name" value="type_I_sec_TolC"/>
    <property type="match status" value="1"/>
</dbReference>
<dbReference type="GO" id="GO:0009279">
    <property type="term" value="C:cell outer membrane"/>
    <property type="evidence" value="ECO:0007669"/>
    <property type="project" value="UniProtKB-SubCell"/>
</dbReference>
<dbReference type="Pfam" id="PF02321">
    <property type="entry name" value="OEP"/>
    <property type="match status" value="2"/>
</dbReference>
<dbReference type="HOGENOM" id="CLU_012817_0_2_6"/>
<dbReference type="GO" id="GO:1990281">
    <property type="term" value="C:efflux pump complex"/>
    <property type="evidence" value="ECO:0007669"/>
    <property type="project" value="TreeGrafter"/>
</dbReference>
<feature type="chain" id="PRO_5004462228" evidence="8">
    <location>
        <begin position="23"/>
        <end position="445"/>
    </location>
</feature>
<dbReference type="SUPFAM" id="SSF56954">
    <property type="entry name" value="Outer membrane efflux proteins (OEP)"/>
    <property type="match status" value="1"/>
</dbReference>
<dbReference type="InterPro" id="IPR010130">
    <property type="entry name" value="T1SS_OMP_TolC"/>
</dbReference>
<evidence type="ECO:0000313" key="9">
    <source>
        <dbReference type="EMBL" id="EON89494.1"/>
    </source>
</evidence>
<dbReference type="PANTHER" id="PTHR30026">
    <property type="entry name" value="OUTER MEMBRANE PROTEIN TOLC"/>
    <property type="match status" value="1"/>
</dbReference>
<evidence type="ECO:0000256" key="6">
    <source>
        <dbReference type="ARBA" id="ARBA00023136"/>
    </source>
</evidence>